<dbReference type="GO" id="GO:0003700">
    <property type="term" value="F:DNA-binding transcription factor activity"/>
    <property type="evidence" value="ECO:0007669"/>
    <property type="project" value="InterPro"/>
</dbReference>
<dbReference type="Pfam" id="PF12833">
    <property type="entry name" value="HTH_18"/>
    <property type="match status" value="1"/>
</dbReference>
<evidence type="ECO:0000256" key="1">
    <source>
        <dbReference type="ARBA" id="ARBA00023015"/>
    </source>
</evidence>
<dbReference type="Pfam" id="PF07883">
    <property type="entry name" value="Cupin_2"/>
    <property type="match status" value="1"/>
</dbReference>
<sequence length="273" mass="29576">MTRAGVGDDDGVDDGALRPATETRTIAIPVDQVDGECWPAHSHDDHELMWAVSGRLSVTTPEAHFAVPPGASIWIPAGVEHEVRAEAGCRLQCTWLARQADLPELRTTSVLVTPPLFDRVMEHLLVAALDPAERRRAEVFAVDLLRPSRTVDVDVPRPRTPALVAVADALARDPADRRTVQEWAAGCAVSTRTFTRAFQQETGRGFAAWRRDLRIRAAMQRLAAGEPPGAVARATGFSAQASFTTAFRETTGTTPAAFARAAARWTQAPERAS</sequence>
<keyword evidence="5" id="KW-0238">DNA-binding</keyword>
<dbReference type="SUPFAM" id="SSF46689">
    <property type="entry name" value="Homeodomain-like"/>
    <property type="match status" value="1"/>
</dbReference>
<proteinExistence type="predicted"/>
<reference evidence="5 6" key="1">
    <citation type="submission" date="2018-03" db="EMBL/GenBank/DDBJ databases">
        <title>Genomic Encyclopedia of Archaeal and Bacterial Type Strains, Phase II (KMG-II): from individual species to whole genera.</title>
        <authorList>
            <person name="Goeker M."/>
        </authorList>
    </citation>
    <scope>NUCLEOTIDE SEQUENCE [LARGE SCALE GENOMIC DNA]</scope>
    <source>
        <strain evidence="5 6">DSM 44889</strain>
    </source>
</reference>
<accession>A0A316A9U7</accession>
<feature type="domain" description="HTH araC/xylS-type" evidence="4">
    <location>
        <begin position="164"/>
        <end position="261"/>
    </location>
</feature>
<dbReference type="Proteomes" id="UP000245469">
    <property type="component" value="Unassembled WGS sequence"/>
</dbReference>
<keyword evidence="6" id="KW-1185">Reference proteome</keyword>
<dbReference type="InterPro" id="IPR014710">
    <property type="entry name" value="RmlC-like_jellyroll"/>
</dbReference>
<evidence type="ECO:0000256" key="2">
    <source>
        <dbReference type="ARBA" id="ARBA00023163"/>
    </source>
</evidence>
<dbReference type="RefSeq" id="WP_109774269.1">
    <property type="nucleotide sequence ID" value="NZ_QGDQ01000011.1"/>
</dbReference>
<name>A0A316A9U7_9ACTN</name>
<dbReference type="PANTHER" id="PTHR11019">
    <property type="entry name" value="HTH-TYPE TRANSCRIPTIONAL REGULATOR NIMR"/>
    <property type="match status" value="1"/>
</dbReference>
<dbReference type="AlphaFoldDB" id="A0A316A9U7"/>
<dbReference type="EMBL" id="QGDQ01000011">
    <property type="protein sequence ID" value="PWJ53644.1"/>
    <property type="molecule type" value="Genomic_DNA"/>
</dbReference>
<evidence type="ECO:0000256" key="3">
    <source>
        <dbReference type="SAM" id="MobiDB-lite"/>
    </source>
</evidence>
<dbReference type="SUPFAM" id="SSF51182">
    <property type="entry name" value="RmlC-like cupins"/>
    <property type="match status" value="1"/>
</dbReference>
<keyword evidence="1" id="KW-0805">Transcription regulation</keyword>
<gene>
    <name evidence="5" type="ORF">BXY45_11147</name>
</gene>
<evidence type="ECO:0000313" key="6">
    <source>
        <dbReference type="Proteomes" id="UP000245469"/>
    </source>
</evidence>
<dbReference type="Gene3D" id="2.60.120.10">
    <property type="entry name" value="Jelly Rolls"/>
    <property type="match status" value="1"/>
</dbReference>
<dbReference type="InterPro" id="IPR011051">
    <property type="entry name" value="RmlC_Cupin_sf"/>
</dbReference>
<organism evidence="5 6">
    <name type="scientific">Quadrisphaera granulorum</name>
    <dbReference type="NCBI Taxonomy" id="317664"/>
    <lineage>
        <taxon>Bacteria</taxon>
        <taxon>Bacillati</taxon>
        <taxon>Actinomycetota</taxon>
        <taxon>Actinomycetes</taxon>
        <taxon>Kineosporiales</taxon>
        <taxon>Kineosporiaceae</taxon>
        <taxon>Quadrisphaera</taxon>
    </lineage>
</organism>
<dbReference type="Gene3D" id="1.10.10.60">
    <property type="entry name" value="Homeodomain-like"/>
    <property type="match status" value="1"/>
</dbReference>
<dbReference type="InterPro" id="IPR013096">
    <property type="entry name" value="Cupin_2"/>
</dbReference>
<feature type="region of interest" description="Disordered" evidence="3">
    <location>
        <begin position="1"/>
        <end position="20"/>
    </location>
</feature>
<protein>
    <submittedName>
        <fullName evidence="5">AraC-like DNA-binding protein</fullName>
    </submittedName>
</protein>
<dbReference type="InterPro" id="IPR009057">
    <property type="entry name" value="Homeodomain-like_sf"/>
</dbReference>
<dbReference type="SMART" id="SM00342">
    <property type="entry name" value="HTH_ARAC"/>
    <property type="match status" value="1"/>
</dbReference>
<dbReference type="PROSITE" id="PS01124">
    <property type="entry name" value="HTH_ARAC_FAMILY_2"/>
    <property type="match status" value="1"/>
</dbReference>
<keyword evidence="2" id="KW-0804">Transcription</keyword>
<dbReference type="GO" id="GO:0043565">
    <property type="term" value="F:sequence-specific DNA binding"/>
    <property type="evidence" value="ECO:0007669"/>
    <property type="project" value="InterPro"/>
</dbReference>
<evidence type="ECO:0000259" key="4">
    <source>
        <dbReference type="PROSITE" id="PS01124"/>
    </source>
</evidence>
<dbReference type="InterPro" id="IPR018060">
    <property type="entry name" value="HTH_AraC"/>
</dbReference>
<evidence type="ECO:0000313" key="5">
    <source>
        <dbReference type="EMBL" id="PWJ53644.1"/>
    </source>
</evidence>
<comment type="caution">
    <text evidence="5">The sequence shown here is derived from an EMBL/GenBank/DDBJ whole genome shotgun (WGS) entry which is preliminary data.</text>
</comment>
<dbReference type="OrthoDB" id="2039152at2"/>
<dbReference type="PANTHER" id="PTHR11019:SF199">
    <property type="entry name" value="HTH-TYPE TRANSCRIPTIONAL REGULATOR NIMR"/>
    <property type="match status" value="1"/>
</dbReference>